<sequence length="291" mass="32951">MLKTEKTLNREMEERTSREETLGNLVMTRLLDRIQQASRHPLDLQATHVGYVVRRSYSVQGPLSLVHVDTNHKLIRYGFVIFGGIDGYSRKIMYLEAATDNKSTTALGFFLGSVAENGLPSRVRGDQGVENLQIARFMFSIRGCGRGSFMSGKSVHNQRIERLWRDMWMSVTSTYYELLHSLEEEGSLDPTNSLQLFSAQYVFLPRLTSDLHSFINSWNNHPLRTEQNLTPNQLWEIGKALNPVPSAQHTLYQNPPSQDEDLEASGIVVPQIACPMPQQSLELLRASATQV</sequence>
<organism evidence="2 3">
    <name type="scientific">Knipowitschia caucasica</name>
    <name type="common">Caucasian dwarf goby</name>
    <name type="synonym">Pomatoschistus caucasicus</name>
    <dbReference type="NCBI Taxonomy" id="637954"/>
    <lineage>
        <taxon>Eukaryota</taxon>
        <taxon>Metazoa</taxon>
        <taxon>Chordata</taxon>
        <taxon>Craniata</taxon>
        <taxon>Vertebrata</taxon>
        <taxon>Euteleostomi</taxon>
        <taxon>Actinopterygii</taxon>
        <taxon>Neopterygii</taxon>
        <taxon>Teleostei</taxon>
        <taxon>Neoteleostei</taxon>
        <taxon>Acanthomorphata</taxon>
        <taxon>Gobiaria</taxon>
        <taxon>Gobiiformes</taxon>
        <taxon>Gobioidei</taxon>
        <taxon>Gobiidae</taxon>
        <taxon>Gobiinae</taxon>
        <taxon>Knipowitschia</taxon>
    </lineage>
</organism>
<dbReference type="SUPFAM" id="SSF53098">
    <property type="entry name" value="Ribonuclease H-like"/>
    <property type="match status" value="1"/>
</dbReference>
<keyword evidence="3" id="KW-1185">Reference proteome</keyword>
<evidence type="ECO:0000259" key="1">
    <source>
        <dbReference type="Pfam" id="PF24764"/>
    </source>
</evidence>
<gene>
    <name evidence="2" type="ORF">KC01_LOCUS18007</name>
</gene>
<dbReference type="InterPro" id="IPR012337">
    <property type="entry name" value="RNaseH-like_sf"/>
</dbReference>
<dbReference type="PANTHER" id="PTHR46791:SF11">
    <property type="entry name" value="INTEGRASE CATALYTIC DOMAIN-CONTAINING PROTEIN"/>
    <property type="match status" value="1"/>
</dbReference>
<dbReference type="PANTHER" id="PTHR46791">
    <property type="entry name" value="EXPRESSED PROTEIN"/>
    <property type="match status" value="1"/>
</dbReference>
<reference evidence="2 3" key="1">
    <citation type="submission" date="2024-04" db="EMBL/GenBank/DDBJ databases">
        <authorList>
            <person name="Waldvogel A.-M."/>
            <person name="Schoenle A."/>
        </authorList>
    </citation>
    <scope>NUCLEOTIDE SEQUENCE [LARGE SCALE GENOMIC DNA]</scope>
</reference>
<dbReference type="Proteomes" id="UP001497482">
    <property type="component" value="Chromosome 18"/>
</dbReference>
<dbReference type="AlphaFoldDB" id="A0AAV2KJI2"/>
<name>A0AAV2KJI2_KNICA</name>
<dbReference type="Pfam" id="PF24764">
    <property type="entry name" value="rva_4"/>
    <property type="match status" value="1"/>
</dbReference>
<dbReference type="InterPro" id="IPR058913">
    <property type="entry name" value="Integrase_dom_put"/>
</dbReference>
<evidence type="ECO:0000313" key="2">
    <source>
        <dbReference type="EMBL" id="CAL1588154.1"/>
    </source>
</evidence>
<protein>
    <recommendedName>
        <fullName evidence="1">Integrase core domain-containing protein</fullName>
    </recommendedName>
</protein>
<evidence type="ECO:0000313" key="3">
    <source>
        <dbReference type="Proteomes" id="UP001497482"/>
    </source>
</evidence>
<feature type="domain" description="Integrase core" evidence="1">
    <location>
        <begin position="57"/>
        <end position="238"/>
    </location>
</feature>
<accession>A0AAV2KJI2</accession>
<proteinExistence type="predicted"/>
<dbReference type="EMBL" id="OZ035840">
    <property type="protein sequence ID" value="CAL1588154.1"/>
    <property type="molecule type" value="Genomic_DNA"/>
</dbReference>